<reference evidence="1 2" key="1">
    <citation type="submission" date="2023-11" db="EMBL/GenBank/DDBJ databases">
        <authorList>
            <person name="Hedman E."/>
            <person name="Englund M."/>
            <person name="Stromberg M."/>
            <person name="Nyberg Akerstrom W."/>
            <person name="Nylinder S."/>
            <person name="Jareborg N."/>
            <person name="Kallberg Y."/>
            <person name="Kronander E."/>
        </authorList>
    </citation>
    <scope>NUCLEOTIDE SEQUENCE [LARGE SCALE GENOMIC DNA]</scope>
</reference>
<name>A0AAV1KRI5_9NEOP</name>
<comment type="caution">
    <text evidence="1">The sequence shown here is derived from an EMBL/GenBank/DDBJ whole genome shotgun (WGS) entry which is preliminary data.</text>
</comment>
<evidence type="ECO:0000313" key="1">
    <source>
        <dbReference type="EMBL" id="CAK1585628.1"/>
    </source>
</evidence>
<evidence type="ECO:0000313" key="2">
    <source>
        <dbReference type="Proteomes" id="UP001314205"/>
    </source>
</evidence>
<protein>
    <recommendedName>
        <fullName evidence="3">ATP-dependent DNA helicase</fullName>
    </recommendedName>
</protein>
<proteinExistence type="predicted"/>
<sequence>MCNRDRLCQRAILALTNETVGQINEQSMSDVEGDVVEYLSGRNVMDTEQVTSYPIEYLNSLELSGVADESWCHSPVNEKS</sequence>
<keyword evidence="2" id="KW-1185">Reference proteome</keyword>
<gene>
    <name evidence="1" type="ORF">PARMNEM_LOCUS6685</name>
</gene>
<organism evidence="1 2">
    <name type="scientific">Parnassius mnemosyne</name>
    <name type="common">clouded apollo</name>
    <dbReference type="NCBI Taxonomy" id="213953"/>
    <lineage>
        <taxon>Eukaryota</taxon>
        <taxon>Metazoa</taxon>
        <taxon>Ecdysozoa</taxon>
        <taxon>Arthropoda</taxon>
        <taxon>Hexapoda</taxon>
        <taxon>Insecta</taxon>
        <taxon>Pterygota</taxon>
        <taxon>Neoptera</taxon>
        <taxon>Endopterygota</taxon>
        <taxon>Lepidoptera</taxon>
        <taxon>Glossata</taxon>
        <taxon>Ditrysia</taxon>
        <taxon>Papilionoidea</taxon>
        <taxon>Papilionidae</taxon>
        <taxon>Parnassiinae</taxon>
        <taxon>Parnassini</taxon>
        <taxon>Parnassius</taxon>
        <taxon>Driopa</taxon>
    </lineage>
</organism>
<dbReference type="Proteomes" id="UP001314205">
    <property type="component" value="Unassembled WGS sequence"/>
</dbReference>
<accession>A0AAV1KRI5</accession>
<evidence type="ECO:0008006" key="3">
    <source>
        <dbReference type="Google" id="ProtNLM"/>
    </source>
</evidence>
<dbReference type="EMBL" id="CAVLGL010000079">
    <property type="protein sequence ID" value="CAK1585628.1"/>
    <property type="molecule type" value="Genomic_DNA"/>
</dbReference>
<dbReference type="AlphaFoldDB" id="A0AAV1KRI5"/>